<proteinExistence type="predicted"/>
<dbReference type="PANTHER" id="PTHR13069">
    <property type="entry name" value="ALKYLATED DNA REPAIR PROTEIN ALKB HOMOLOG 8"/>
    <property type="match status" value="1"/>
</dbReference>
<dbReference type="GO" id="GO:0006400">
    <property type="term" value="P:tRNA modification"/>
    <property type="evidence" value="ECO:0007669"/>
    <property type="project" value="UniProtKB-ARBA"/>
</dbReference>
<evidence type="ECO:0000256" key="1">
    <source>
        <dbReference type="ARBA" id="ARBA00022603"/>
    </source>
</evidence>
<dbReference type="Pfam" id="PF08241">
    <property type="entry name" value="Methyltransf_11"/>
    <property type="match status" value="1"/>
</dbReference>
<evidence type="ECO:0000313" key="4">
    <source>
        <dbReference type="EMBL" id="EQB61786.1"/>
    </source>
</evidence>
<dbReference type="InterPro" id="IPR051422">
    <property type="entry name" value="AlkB_tRNA_MeTrf/Diox"/>
</dbReference>
<dbReference type="GO" id="GO:0008175">
    <property type="term" value="F:tRNA methyltransferase activity"/>
    <property type="evidence" value="ECO:0007669"/>
    <property type="project" value="UniProtKB-ARBA"/>
</dbReference>
<name>T0MFD7_9MICR</name>
<dbReference type="InterPro" id="IPR029063">
    <property type="entry name" value="SAM-dependent_MTases_sf"/>
</dbReference>
<keyword evidence="5" id="KW-1185">Reference proteome</keyword>
<dbReference type="SUPFAM" id="SSF53335">
    <property type="entry name" value="S-adenosyl-L-methionine-dependent methyltransferases"/>
    <property type="match status" value="1"/>
</dbReference>
<dbReference type="GO" id="GO:0032259">
    <property type="term" value="P:methylation"/>
    <property type="evidence" value="ECO:0007669"/>
    <property type="project" value="UniProtKB-KW"/>
</dbReference>
<dbReference type="OrthoDB" id="271595at2759"/>
<gene>
    <name evidence="4" type="ORF">NAPIS_ORF00635</name>
</gene>
<dbReference type="Gene3D" id="3.40.50.150">
    <property type="entry name" value="Vaccinia Virus protein VP39"/>
    <property type="match status" value="1"/>
</dbReference>
<dbReference type="VEuPathDB" id="MicrosporidiaDB:NAPIS_ORF00635"/>
<keyword evidence="2 4" id="KW-0808">Transferase</keyword>
<dbReference type="PANTHER" id="PTHR13069:SF21">
    <property type="entry name" value="ALKYLATED DNA REPAIR PROTEIN ALKB HOMOLOG 8"/>
    <property type="match status" value="1"/>
</dbReference>
<dbReference type="AlphaFoldDB" id="T0MFD7"/>
<sequence>MSNHEHFENEHVHKFYKKYADDFNITRVKPWPKIIDFLNKYDRKNYLNLDCGCGNGRNLNISNLSTFIGMDFSHELLKLIKSDNVLRGDCMSLPFKDKTFNIILSIAVIHHLSTYDRRRKAMKEMFRCLKENGKILLYVWDEKTKHKSKFKHIENKEYFVKFNNNFDRYYHLFDINELIDFCKDCGFIIEECGFEQESIFAILSKKFN</sequence>
<dbReference type="InterPro" id="IPR013216">
    <property type="entry name" value="Methyltransf_11"/>
</dbReference>
<reference evidence="4 5" key="1">
    <citation type="journal article" date="2013" name="BMC Genomics">
        <title>Genome sequencing and comparative genomics of honey bee microsporidia, Nosema apis reveal novel insights into host-parasite interactions.</title>
        <authorList>
            <person name="Chen Yp."/>
            <person name="Pettis J.S."/>
            <person name="Zhao Y."/>
            <person name="Liu X."/>
            <person name="Tallon L.J."/>
            <person name="Sadzewicz L.D."/>
            <person name="Li R."/>
            <person name="Zheng H."/>
            <person name="Huang S."/>
            <person name="Zhang X."/>
            <person name="Hamilton M.C."/>
            <person name="Pernal S.F."/>
            <person name="Melathopoulos A.P."/>
            <person name="Yan X."/>
            <person name="Evans J.D."/>
        </authorList>
    </citation>
    <scope>NUCLEOTIDE SEQUENCE [LARGE SCALE GENOMIC DNA]</scope>
    <source>
        <strain evidence="4 5">BRL 01</strain>
    </source>
</reference>
<dbReference type="GO" id="GO:0008757">
    <property type="term" value="F:S-adenosylmethionine-dependent methyltransferase activity"/>
    <property type="evidence" value="ECO:0007669"/>
    <property type="project" value="InterPro"/>
</dbReference>
<keyword evidence="1 4" id="KW-0489">Methyltransferase</keyword>
<dbReference type="CDD" id="cd02440">
    <property type="entry name" value="AdoMet_MTases"/>
    <property type="match status" value="1"/>
</dbReference>
<accession>T0MFD7</accession>
<organism evidence="4 5">
    <name type="scientific">Vairimorpha apis BRL 01</name>
    <dbReference type="NCBI Taxonomy" id="1037528"/>
    <lineage>
        <taxon>Eukaryota</taxon>
        <taxon>Fungi</taxon>
        <taxon>Fungi incertae sedis</taxon>
        <taxon>Microsporidia</taxon>
        <taxon>Nosematidae</taxon>
        <taxon>Vairimorpha</taxon>
    </lineage>
</organism>
<dbReference type="HOGENOM" id="CLU_029501_2_1_1"/>
<evidence type="ECO:0000259" key="3">
    <source>
        <dbReference type="Pfam" id="PF08241"/>
    </source>
</evidence>
<protein>
    <submittedName>
        <fullName evidence="4">Trna (Uracil-5-)-methyltransferase trm9</fullName>
    </submittedName>
</protein>
<dbReference type="Proteomes" id="UP000053780">
    <property type="component" value="Unassembled WGS sequence"/>
</dbReference>
<evidence type="ECO:0000256" key="2">
    <source>
        <dbReference type="ARBA" id="ARBA00022679"/>
    </source>
</evidence>
<feature type="domain" description="Methyltransferase type 11" evidence="3">
    <location>
        <begin position="49"/>
        <end position="136"/>
    </location>
</feature>
<dbReference type="EMBL" id="KE647090">
    <property type="protein sequence ID" value="EQB61786.1"/>
    <property type="molecule type" value="Genomic_DNA"/>
</dbReference>
<evidence type="ECO:0000313" key="5">
    <source>
        <dbReference type="Proteomes" id="UP000053780"/>
    </source>
</evidence>